<dbReference type="AlphaFoldDB" id="A0A9N9WIY0"/>
<organism evidence="1 2">
    <name type="scientific">Diatraea saccharalis</name>
    <name type="common">sugarcane borer</name>
    <dbReference type="NCBI Taxonomy" id="40085"/>
    <lineage>
        <taxon>Eukaryota</taxon>
        <taxon>Metazoa</taxon>
        <taxon>Ecdysozoa</taxon>
        <taxon>Arthropoda</taxon>
        <taxon>Hexapoda</taxon>
        <taxon>Insecta</taxon>
        <taxon>Pterygota</taxon>
        <taxon>Neoptera</taxon>
        <taxon>Endopterygota</taxon>
        <taxon>Lepidoptera</taxon>
        <taxon>Glossata</taxon>
        <taxon>Ditrysia</taxon>
        <taxon>Pyraloidea</taxon>
        <taxon>Crambidae</taxon>
        <taxon>Crambinae</taxon>
        <taxon>Diatraea</taxon>
    </lineage>
</organism>
<accession>A0A9N9WIY0</accession>
<sequence length="430" mass="49718">MSDLKLMTWTIFYKAPHISLPATVFSTGAADKLKGAYSLNVNNFDIELEGTIRFADEFMDIFGTRRSGKNEVARKDNEVLPEKSHFKTRRTDLEINAKSNEFLDQMAIYGKKEITYLAKHLQKIFNVKDDFVTILSDKVKDYERKLKKYIPAAIKYDAKCDIDKENIYLDIAAYSNMVLHNTEKEMLSLALNNTKGNSTDVQKVNEFICKTRIDHMKRVLDFLCAKINICRPYPGFSEYVVDLIDEIIKSSDSKLADLFKLATVKVEERVNFFKSFIKQNVLDMLSLKLRYISQDLNAIRKTLAIVKSIINSRYKMMKSDDDDLKLRTKAVRILLDVIDKAFNIQSDDLTVITFDTTVKAIRHWQNGNRGDIETPIKLLFDHIISVLRENWALATRQEVMTLTEVLTFGYSYDEGFNDLFARGSRFVRET</sequence>
<dbReference type="EMBL" id="OU893336">
    <property type="protein sequence ID" value="CAG9793539.1"/>
    <property type="molecule type" value="Genomic_DNA"/>
</dbReference>
<reference evidence="1" key="2">
    <citation type="submission" date="2022-10" db="EMBL/GenBank/DDBJ databases">
        <authorList>
            <consortium name="ENA_rothamsted_submissions"/>
            <consortium name="culmorum"/>
            <person name="King R."/>
        </authorList>
    </citation>
    <scope>NUCLEOTIDE SEQUENCE</scope>
</reference>
<gene>
    <name evidence="1" type="ORF">DIATSA_LOCUS10969</name>
</gene>
<dbReference type="OrthoDB" id="7248028at2759"/>
<proteinExistence type="predicted"/>
<dbReference type="Proteomes" id="UP001153714">
    <property type="component" value="Chromosome 5"/>
</dbReference>
<evidence type="ECO:0000313" key="2">
    <source>
        <dbReference type="Proteomes" id="UP001153714"/>
    </source>
</evidence>
<evidence type="ECO:0000313" key="1">
    <source>
        <dbReference type="EMBL" id="CAG9793539.1"/>
    </source>
</evidence>
<protein>
    <submittedName>
        <fullName evidence="1">Uncharacterized protein</fullName>
    </submittedName>
</protein>
<name>A0A9N9WIY0_9NEOP</name>
<keyword evidence="2" id="KW-1185">Reference proteome</keyword>
<reference evidence="1" key="1">
    <citation type="submission" date="2021-12" db="EMBL/GenBank/DDBJ databases">
        <authorList>
            <person name="King R."/>
        </authorList>
    </citation>
    <scope>NUCLEOTIDE SEQUENCE</scope>
</reference>